<name>A0A8F5VMI5_METHU</name>
<dbReference type="GO" id="GO:0004519">
    <property type="term" value="F:endonuclease activity"/>
    <property type="evidence" value="ECO:0007669"/>
    <property type="project" value="UniProtKB-KW"/>
</dbReference>
<dbReference type="EC" id="3.1.21.-" evidence="3"/>
<evidence type="ECO:0000259" key="2">
    <source>
        <dbReference type="Pfam" id="PF01420"/>
    </source>
</evidence>
<dbReference type="REBASE" id="508887">
    <property type="entry name" value="S.MhuGP1ORF15870P"/>
</dbReference>
<feature type="domain" description="Type I restriction modification DNA specificity" evidence="2">
    <location>
        <begin position="11"/>
        <end position="186"/>
    </location>
</feature>
<dbReference type="InterPro" id="IPR051212">
    <property type="entry name" value="Type-I_RE_S_subunit"/>
</dbReference>
<dbReference type="GO" id="GO:0016787">
    <property type="term" value="F:hydrolase activity"/>
    <property type="evidence" value="ECO:0007669"/>
    <property type="project" value="UniProtKB-KW"/>
</dbReference>
<dbReference type="GO" id="GO:0003677">
    <property type="term" value="F:DNA binding"/>
    <property type="evidence" value="ECO:0007669"/>
    <property type="project" value="InterPro"/>
</dbReference>
<feature type="coiled-coil region" evidence="1">
    <location>
        <begin position="173"/>
        <end position="200"/>
    </location>
</feature>
<keyword evidence="3" id="KW-0540">Nuclease</keyword>
<dbReference type="OrthoDB" id="84651at2157"/>
<gene>
    <name evidence="3" type="ORF">KSK55_15875</name>
</gene>
<dbReference type="AlphaFoldDB" id="A0A8F5VMI5"/>
<accession>A0A8F5VMI5</accession>
<reference evidence="3 4" key="1">
    <citation type="submission" date="2021-06" db="EMBL/GenBank/DDBJ databases">
        <title>Complete genome sequence of the secondary alcohol utilizing methanogen Methanospirillum hungatei strain GP1.</title>
        <authorList>
            <person name="Day L.A."/>
            <person name="Costa K.C."/>
        </authorList>
    </citation>
    <scope>NUCLEOTIDE SEQUENCE [LARGE SCALE GENOMIC DNA]</scope>
    <source>
        <strain evidence="3 4">GP1</strain>
    </source>
</reference>
<proteinExistence type="predicted"/>
<protein>
    <submittedName>
        <fullName evidence="3">Restriction endonuclease subunit S</fullName>
        <ecNumber evidence="3">3.1.21.-</ecNumber>
    </submittedName>
</protein>
<dbReference type="EMBL" id="CP077107">
    <property type="protein sequence ID" value="QXO94761.1"/>
    <property type="molecule type" value="Genomic_DNA"/>
</dbReference>
<dbReference type="Proteomes" id="UP000694228">
    <property type="component" value="Chromosome"/>
</dbReference>
<keyword evidence="1" id="KW-0175">Coiled coil</keyword>
<organism evidence="3 4">
    <name type="scientific">Methanospirillum hungatei</name>
    <dbReference type="NCBI Taxonomy" id="2203"/>
    <lineage>
        <taxon>Archaea</taxon>
        <taxon>Methanobacteriati</taxon>
        <taxon>Methanobacteriota</taxon>
        <taxon>Stenosarchaea group</taxon>
        <taxon>Methanomicrobia</taxon>
        <taxon>Methanomicrobiales</taxon>
        <taxon>Methanospirillaceae</taxon>
        <taxon>Methanospirillum</taxon>
    </lineage>
</organism>
<dbReference type="PANTHER" id="PTHR43140:SF1">
    <property type="entry name" value="TYPE I RESTRICTION ENZYME ECOKI SPECIFICITY SUBUNIT"/>
    <property type="match status" value="1"/>
</dbReference>
<dbReference type="CDD" id="cd17261">
    <property type="entry name" value="RMtype1_S_EcoKI-TRD2-CR2_like"/>
    <property type="match status" value="1"/>
</dbReference>
<dbReference type="PANTHER" id="PTHR43140">
    <property type="entry name" value="TYPE-1 RESTRICTION ENZYME ECOKI SPECIFICITY PROTEIN"/>
    <property type="match status" value="1"/>
</dbReference>
<keyword evidence="3" id="KW-0255">Endonuclease</keyword>
<dbReference type="InterPro" id="IPR000055">
    <property type="entry name" value="Restrct_endonuc_typeI_TRD"/>
</dbReference>
<evidence type="ECO:0000313" key="3">
    <source>
        <dbReference type="EMBL" id="QXO94761.1"/>
    </source>
</evidence>
<sequence length="442" mass="50258">MNKQLVCDKPPNHWATVSLSDICIKASKVKRKELEPDSNFLYLDISSIDNVSNKITGHNQHNWREAPLRAQQIIQTEDILFSTVRVYLKNIAKVTNPIYSNQICSSGFTVLRANEDLCHPNYLFAYTLFEGFLNPLCELQTGTSYPAVRDNDVFAQIIPLPPLPEQRAIVNKIEQLFSELDNGIANLKQAQEQLKVYRQALLAKTSVTEKFVPILQVVEDLSQGWSPKCHNHSRVNSNEWAVIKTTSIQEGYFDEKENKKLPDDLSPRIKHELKIGDILITRAGPRVRVGVCCLIKKVKPRLLNCDKAYRIRLKKDCIIPEFFEFTMNSPRYKFIIEELKTGISDSGVNLTQKGFLAIDIPVPPIQEQQAIVTEIETRLSVCDKLEQDISDSLEKAEALRQSILKQAFEGKLLNEQELTAVRSDPEWEPAEALLAKIKSKTT</sequence>
<evidence type="ECO:0000256" key="1">
    <source>
        <dbReference type="SAM" id="Coils"/>
    </source>
</evidence>
<evidence type="ECO:0000313" key="4">
    <source>
        <dbReference type="Proteomes" id="UP000694228"/>
    </source>
</evidence>
<keyword evidence="3" id="KW-0378">Hydrolase</keyword>
<feature type="domain" description="Type I restriction modification DNA specificity" evidence="2">
    <location>
        <begin position="303"/>
        <end position="394"/>
    </location>
</feature>
<dbReference type="Pfam" id="PF01420">
    <property type="entry name" value="Methylase_S"/>
    <property type="match status" value="2"/>
</dbReference>